<keyword evidence="2" id="KW-0067">ATP-binding</keyword>
<dbReference type="GO" id="GO:0003677">
    <property type="term" value="F:DNA binding"/>
    <property type="evidence" value="ECO:0007669"/>
    <property type="project" value="UniProtKB-KW"/>
</dbReference>
<keyword evidence="3" id="KW-0238">DNA-binding</keyword>
<dbReference type="Pfam" id="PF18074">
    <property type="entry name" value="PriA_C"/>
    <property type="match status" value="1"/>
</dbReference>
<evidence type="ECO:0000313" key="7">
    <source>
        <dbReference type="EMBL" id="HHR48985.1"/>
    </source>
</evidence>
<organism evidence="7">
    <name type="scientific">candidate division WOR-3 bacterium</name>
    <dbReference type="NCBI Taxonomy" id="2052148"/>
    <lineage>
        <taxon>Bacteria</taxon>
        <taxon>Bacteria division WOR-3</taxon>
    </lineage>
</organism>
<keyword evidence="4" id="KW-0175">Coiled coil</keyword>
<dbReference type="InterPro" id="IPR027417">
    <property type="entry name" value="P-loop_NTPase"/>
</dbReference>
<evidence type="ECO:0000256" key="3">
    <source>
        <dbReference type="ARBA" id="ARBA00023125"/>
    </source>
</evidence>
<evidence type="ECO:0000259" key="6">
    <source>
        <dbReference type="Pfam" id="PF18074"/>
    </source>
</evidence>
<dbReference type="Gene3D" id="3.40.1440.60">
    <property type="entry name" value="PriA, 3(prime) DNA-binding domain"/>
    <property type="match status" value="1"/>
</dbReference>
<feature type="domain" description="Primosomal protein N C-terminal" evidence="6">
    <location>
        <begin position="507"/>
        <end position="603"/>
    </location>
</feature>
<dbReference type="InterPro" id="IPR041236">
    <property type="entry name" value="PriA_C"/>
</dbReference>
<evidence type="ECO:0000256" key="2">
    <source>
        <dbReference type="ARBA" id="ARBA00022840"/>
    </source>
</evidence>
<sequence>MIGKVALLELSLKPLDYYLAEEIKKEVSLGSLVKVPLREKEYYGIIIDIKKESPEKDLKTIKKLVVKDLLPKNLLNLIKIVARYYFLEISDLLNYLLPQGLVKFLEKENKIFPLKENAQENKFEKPYLFWQYPDFSLFQRFFPFIEQKVKANKSILLIFPTVEILNDYFSFFKENFNKDILLYQYHYQIKKKEQLKIWQEIREGKNCLLFSVKQGIFLPFLNLGGIFLFFEDLPIYKEWERKIHFDIRKVAFFRAYWEKIPLFLFTPFPSLELFYQILKGKVKVVKKDKNLWVNKKIVILKKEKERVLSTPLRKFLFYLKGNERCFLLTPQKSYSQIVYCEDCGYFPKCPYCQVGLNYFKNPPRFECPYCRFQTIFEKCPLCQGENFYYRLFGKEKVLEEIEKEYGDKKENIKVGNFLETLTLRPSSLAFSAILDYENLLSFFGFLGEERFFQIISYLLAKIKKNGWLFIQKNRKEEDELLKLLLKRNIKNIYNNILKKRKELFYPPFSQLLVIKVIGEKGKLLKKLKKVRKELEELLKEKLGDSEKLRILGPVKKRKRKKGKNIYQFLLKIPREIKIQKFLSLEDFKRLEKGNLQIEIDFQPIEI</sequence>
<accession>A0A7V5Y0I9</accession>
<feature type="domain" description="Primosomal protein N' 3' DNA-binding" evidence="5">
    <location>
        <begin position="13"/>
        <end position="98"/>
    </location>
</feature>
<dbReference type="PANTHER" id="PTHR30580:SF0">
    <property type="entry name" value="PRIMOSOMAL PROTEIN N"/>
    <property type="match status" value="1"/>
</dbReference>
<dbReference type="GO" id="GO:0006302">
    <property type="term" value="P:double-strand break repair"/>
    <property type="evidence" value="ECO:0007669"/>
    <property type="project" value="TreeGrafter"/>
</dbReference>
<dbReference type="EMBL" id="DTHS01000030">
    <property type="protein sequence ID" value="HHR48985.1"/>
    <property type="molecule type" value="Genomic_DNA"/>
</dbReference>
<name>A0A7V5Y0I9_UNCW3</name>
<proteinExistence type="predicted"/>
<dbReference type="InterPro" id="IPR041222">
    <property type="entry name" value="PriA_3primeBD"/>
</dbReference>
<dbReference type="GO" id="GO:0005524">
    <property type="term" value="F:ATP binding"/>
    <property type="evidence" value="ECO:0007669"/>
    <property type="project" value="UniProtKB-KW"/>
</dbReference>
<dbReference type="InterPro" id="IPR042115">
    <property type="entry name" value="PriA_3primeBD_sf"/>
</dbReference>
<evidence type="ECO:0000256" key="1">
    <source>
        <dbReference type="ARBA" id="ARBA00022741"/>
    </source>
</evidence>
<dbReference type="GO" id="GO:0043138">
    <property type="term" value="F:3'-5' DNA helicase activity"/>
    <property type="evidence" value="ECO:0007669"/>
    <property type="project" value="TreeGrafter"/>
</dbReference>
<dbReference type="AlphaFoldDB" id="A0A7V5Y0I9"/>
<dbReference type="Pfam" id="PF17764">
    <property type="entry name" value="PriA_3primeBD"/>
    <property type="match status" value="1"/>
</dbReference>
<dbReference type="Gene3D" id="3.40.50.300">
    <property type="entry name" value="P-loop containing nucleotide triphosphate hydrolases"/>
    <property type="match status" value="1"/>
</dbReference>
<gene>
    <name evidence="7" type="ORF">ENV79_05045</name>
</gene>
<reference evidence="7" key="1">
    <citation type="journal article" date="2020" name="mSystems">
        <title>Genome- and Community-Level Interaction Insights into Carbon Utilization and Element Cycling Functions of Hydrothermarchaeota in Hydrothermal Sediment.</title>
        <authorList>
            <person name="Zhou Z."/>
            <person name="Liu Y."/>
            <person name="Xu W."/>
            <person name="Pan J."/>
            <person name="Luo Z.H."/>
            <person name="Li M."/>
        </authorList>
    </citation>
    <scope>NUCLEOTIDE SEQUENCE [LARGE SCALE GENOMIC DNA]</scope>
    <source>
        <strain evidence="7">SpSt-791</strain>
    </source>
</reference>
<dbReference type="GO" id="GO:0006310">
    <property type="term" value="P:DNA recombination"/>
    <property type="evidence" value="ECO:0007669"/>
    <property type="project" value="TreeGrafter"/>
</dbReference>
<dbReference type="PANTHER" id="PTHR30580">
    <property type="entry name" value="PRIMOSOMAL PROTEIN N"/>
    <property type="match status" value="1"/>
</dbReference>
<protein>
    <recommendedName>
        <fullName evidence="8">Primosomal protein N</fullName>
    </recommendedName>
</protein>
<evidence type="ECO:0000259" key="5">
    <source>
        <dbReference type="Pfam" id="PF17764"/>
    </source>
</evidence>
<feature type="coiled-coil region" evidence="4">
    <location>
        <begin position="520"/>
        <end position="547"/>
    </location>
</feature>
<evidence type="ECO:0000256" key="4">
    <source>
        <dbReference type="SAM" id="Coils"/>
    </source>
</evidence>
<evidence type="ECO:0008006" key="8">
    <source>
        <dbReference type="Google" id="ProtNLM"/>
    </source>
</evidence>
<comment type="caution">
    <text evidence="7">The sequence shown here is derived from an EMBL/GenBank/DDBJ whole genome shotgun (WGS) entry which is preliminary data.</text>
</comment>
<keyword evidence="1" id="KW-0547">Nucleotide-binding</keyword>
<dbReference type="GO" id="GO:0006270">
    <property type="term" value="P:DNA replication initiation"/>
    <property type="evidence" value="ECO:0007669"/>
    <property type="project" value="TreeGrafter"/>
</dbReference>